<dbReference type="AlphaFoldDB" id="A0AAN7MPN8"/>
<dbReference type="PANTHER" id="PTHR35486:SF1">
    <property type="entry name" value="OS02G0689500 PROTEIN"/>
    <property type="match status" value="1"/>
</dbReference>
<keyword evidence="3" id="KW-1185">Reference proteome</keyword>
<reference evidence="2 3" key="1">
    <citation type="journal article" date="2023" name="Hortic Res">
        <title>Pangenome of water caltrop reveals structural variations and asymmetric subgenome divergence after allopolyploidization.</title>
        <authorList>
            <person name="Zhang X."/>
            <person name="Chen Y."/>
            <person name="Wang L."/>
            <person name="Yuan Y."/>
            <person name="Fang M."/>
            <person name="Shi L."/>
            <person name="Lu R."/>
            <person name="Comes H.P."/>
            <person name="Ma Y."/>
            <person name="Chen Y."/>
            <person name="Huang G."/>
            <person name="Zhou Y."/>
            <person name="Zheng Z."/>
            <person name="Qiu Y."/>
        </authorList>
    </citation>
    <scope>NUCLEOTIDE SEQUENCE [LARGE SCALE GENOMIC DNA]</scope>
    <source>
        <strain evidence="2">F231</strain>
    </source>
</reference>
<evidence type="ECO:0000256" key="1">
    <source>
        <dbReference type="SAM" id="MobiDB-lite"/>
    </source>
</evidence>
<accession>A0AAN7MPN8</accession>
<dbReference type="EMBL" id="JAXQNO010000002">
    <property type="protein sequence ID" value="KAK4802672.1"/>
    <property type="molecule type" value="Genomic_DNA"/>
</dbReference>
<evidence type="ECO:0000313" key="3">
    <source>
        <dbReference type="Proteomes" id="UP001346149"/>
    </source>
</evidence>
<feature type="region of interest" description="Disordered" evidence="1">
    <location>
        <begin position="115"/>
        <end position="186"/>
    </location>
</feature>
<sequence length="300" mass="32815">MECKKHPTDMNGTAGVCATCLQERLLQLIHKQERADESFDVAAVQSRSSEDRRIRDVDLAFPRSVSPYAARCKSENRHRLFYSTPQAGSMFTEASNFPEPKKHGKLSLFRNMFKSGSRSDKADSPSDFSKSDPRDSPPCGSCQARSSSHSSPSWLSFLSSRRRKPSLTGDANAHASRTSNQGASPYAGVELDDYFDDGFSTEALQRGRLSTSVIAVTPASVRRRRAGLTRSKSAFAFCLSPLVRANPSGQWNQKASRQPEFGVSGESRAPGKSYLSTASAPSCGSRSRKLADIGRTNYNP</sequence>
<name>A0AAN7MPN8_TRANT</name>
<feature type="compositionally biased region" description="Basic and acidic residues" evidence="1">
    <location>
        <begin position="117"/>
        <end position="135"/>
    </location>
</feature>
<organism evidence="2 3">
    <name type="scientific">Trapa natans</name>
    <name type="common">Water chestnut</name>
    <dbReference type="NCBI Taxonomy" id="22666"/>
    <lineage>
        <taxon>Eukaryota</taxon>
        <taxon>Viridiplantae</taxon>
        <taxon>Streptophyta</taxon>
        <taxon>Embryophyta</taxon>
        <taxon>Tracheophyta</taxon>
        <taxon>Spermatophyta</taxon>
        <taxon>Magnoliopsida</taxon>
        <taxon>eudicotyledons</taxon>
        <taxon>Gunneridae</taxon>
        <taxon>Pentapetalae</taxon>
        <taxon>rosids</taxon>
        <taxon>malvids</taxon>
        <taxon>Myrtales</taxon>
        <taxon>Lythraceae</taxon>
        <taxon>Trapa</taxon>
    </lineage>
</organism>
<dbReference type="PANTHER" id="PTHR35486">
    <property type="entry name" value="EXPRESSED PROTEIN"/>
    <property type="match status" value="1"/>
</dbReference>
<protein>
    <submittedName>
        <fullName evidence="2">Uncharacterized protein</fullName>
    </submittedName>
</protein>
<feature type="compositionally biased region" description="Low complexity" evidence="1">
    <location>
        <begin position="145"/>
        <end position="159"/>
    </location>
</feature>
<proteinExistence type="predicted"/>
<feature type="region of interest" description="Disordered" evidence="1">
    <location>
        <begin position="248"/>
        <end position="300"/>
    </location>
</feature>
<evidence type="ECO:0000313" key="2">
    <source>
        <dbReference type="EMBL" id="KAK4802672.1"/>
    </source>
</evidence>
<comment type="caution">
    <text evidence="2">The sequence shown here is derived from an EMBL/GenBank/DDBJ whole genome shotgun (WGS) entry which is preliminary data.</text>
</comment>
<feature type="compositionally biased region" description="Polar residues" evidence="1">
    <location>
        <begin position="274"/>
        <end position="285"/>
    </location>
</feature>
<gene>
    <name evidence="2" type="ORF">SAY86_000875</name>
</gene>
<dbReference type="Proteomes" id="UP001346149">
    <property type="component" value="Unassembled WGS sequence"/>
</dbReference>